<dbReference type="AlphaFoldDB" id="A0A8S1ZPT2"/>
<dbReference type="CDD" id="cd23366">
    <property type="entry name" value="beta-trefoil_STI_AtTPI-like"/>
    <property type="match status" value="1"/>
</dbReference>
<keyword evidence="3" id="KW-1185">Reference proteome</keyword>
<keyword evidence="1" id="KW-0732">Signal</keyword>
<evidence type="ECO:0000256" key="1">
    <source>
        <dbReference type="SAM" id="SignalP"/>
    </source>
</evidence>
<dbReference type="GO" id="GO:0004866">
    <property type="term" value="F:endopeptidase inhibitor activity"/>
    <property type="evidence" value="ECO:0007669"/>
    <property type="project" value="InterPro"/>
</dbReference>
<dbReference type="SMART" id="SM00452">
    <property type="entry name" value="STI"/>
    <property type="match status" value="1"/>
</dbReference>
<dbReference type="EMBL" id="LR999452">
    <property type="protein sequence ID" value="CAE5963990.1"/>
    <property type="molecule type" value="Genomic_DNA"/>
</dbReference>
<dbReference type="SUPFAM" id="SSF50386">
    <property type="entry name" value="STI-like"/>
    <property type="match status" value="2"/>
</dbReference>
<reference evidence="2" key="1">
    <citation type="submission" date="2021-01" db="EMBL/GenBank/DDBJ databases">
        <authorList>
            <person name="Bezrukov I."/>
        </authorList>
    </citation>
    <scope>NUCLEOTIDE SEQUENCE</scope>
</reference>
<accession>A0A8S1ZPT2</accession>
<evidence type="ECO:0000313" key="3">
    <source>
        <dbReference type="Proteomes" id="UP000682877"/>
    </source>
</evidence>
<dbReference type="Pfam" id="PF00197">
    <property type="entry name" value="Kunitz_legume"/>
    <property type="match status" value="2"/>
</dbReference>
<sequence length="332" mass="37168">MNPTFYLVLALTAVLASNACGAVVDIDGNTIFHESYYVLPVIRGRGGGLTLAGRGGELCPLDIVQESSELDEGIPVKFSNWRLKVAFVPESQNLNIETDIGATICVQSTYWRVGEFDHERKQYFVVAGPKPEGFGQDSLKSFFKIEKSGDLGAYKFVFCPRTCDAGSPKCSDVGIFVDELGVRRLALSDEPFLVIYGRHDHKRRQAHSRHERIGEIIRGGAYRVFPVRNYWDHNRGGGLSFASHGRNQCPLDVVQAPSMYDDGVAVKFSNWRSGLNFAPEAENLNIEMAIADTLACINSNYWRIDYDSGRVMAGPKPEEYIRRRWFLPDTEI</sequence>
<dbReference type="InterPro" id="IPR011065">
    <property type="entry name" value="Kunitz_inhibitor_STI-like_sf"/>
</dbReference>
<dbReference type="InterPro" id="IPR002160">
    <property type="entry name" value="Prot_inh_Kunz-lg"/>
</dbReference>
<dbReference type="Gene3D" id="2.80.10.50">
    <property type="match status" value="2"/>
</dbReference>
<evidence type="ECO:0000313" key="2">
    <source>
        <dbReference type="EMBL" id="CAE5963990.1"/>
    </source>
</evidence>
<dbReference type="PROSITE" id="PS00283">
    <property type="entry name" value="SOYBEAN_KUNITZ"/>
    <property type="match status" value="1"/>
</dbReference>
<dbReference type="PRINTS" id="PR00291">
    <property type="entry name" value="KUNITZINHBTR"/>
</dbReference>
<name>A0A8S1ZPT2_ARAAE</name>
<dbReference type="PANTHER" id="PTHR33107:SF12">
    <property type="entry name" value="KUNITZ TRYPSIN INHIBITOR 4"/>
    <property type="match status" value="1"/>
</dbReference>
<feature type="chain" id="PRO_5035738252" evidence="1">
    <location>
        <begin position="22"/>
        <end position="332"/>
    </location>
</feature>
<gene>
    <name evidence="2" type="ORF">AARE701A_LOCUS5322</name>
</gene>
<organism evidence="2 3">
    <name type="scientific">Arabidopsis arenosa</name>
    <name type="common">Sand rock-cress</name>
    <name type="synonym">Cardaminopsis arenosa</name>
    <dbReference type="NCBI Taxonomy" id="38785"/>
    <lineage>
        <taxon>Eukaryota</taxon>
        <taxon>Viridiplantae</taxon>
        <taxon>Streptophyta</taxon>
        <taxon>Embryophyta</taxon>
        <taxon>Tracheophyta</taxon>
        <taxon>Spermatophyta</taxon>
        <taxon>Magnoliopsida</taxon>
        <taxon>eudicotyledons</taxon>
        <taxon>Gunneridae</taxon>
        <taxon>Pentapetalae</taxon>
        <taxon>rosids</taxon>
        <taxon>malvids</taxon>
        <taxon>Brassicales</taxon>
        <taxon>Brassicaceae</taxon>
        <taxon>Camelineae</taxon>
        <taxon>Arabidopsis</taxon>
    </lineage>
</organism>
<feature type="signal peptide" evidence="1">
    <location>
        <begin position="1"/>
        <end position="21"/>
    </location>
</feature>
<dbReference type="Proteomes" id="UP000682877">
    <property type="component" value="Chromosome 2"/>
</dbReference>
<protein>
    <submittedName>
        <fullName evidence="2">Uncharacterized protein</fullName>
    </submittedName>
</protein>
<dbReference type="PANTHER" id="PTHR33107">
    <property type="entry name" value="KUNITZ TRYPSIN INHIBITOR 2"/>
    <property type="match status" value="1"/>
</dbReference>
<proteinExistence type="predicted"/>